<dbReference type="OrthoDB" id="6410692at2759"/>
<evidence type="ECO:0000313" key="1">
    <source>
        <dbReference type="EMBL" id="GBN62015.1"/>
    </source>
</evidence>
<reference evidence="1 2" key="1">
    <citation type="journal article" date="2019" name="Sci. Rep.">
        <title>Orb-weaving spider Araneus ventricosus genome elucidates the spidroin gene catalogue.</title>
        <authorList>
            <person name="Kono N."/>
            <person name="Nakamura H."/>
            <person name="Ohtoshi R."/>
            <person name="Moran D.A.P."/>
            <person name="Shinohara A."/>
            <person name="Yoshida Y."/>
            <person name="Fujiwara M."/>
            <person name="Mori M."/>
            <person name="Tomita M."/>
            <person name="Arakawa K."/>
        </authorList>
    </citation>
    <scope>NUCLEOTIDE SEQUENCE [LARGE SCALE GENOMIC DNA]</scope>
</reference>
<sequence>MLEYEFRLMVSDPDPFQLLNRLNQPQLVYKVVYAKPHFRFKEGCWEIKEIIQNVAVYHNHLWFRWVQSKEIPFRSWNLKMHSTFFQVSGFYQNPFIIEYRKEVRLDSKAKIYAFRKKKESGLVFEYESKKGIFNVNPLDKYITIFDLFFRNKPSLPYKIKPCTRKTVKPVKEIKSSCLVARKYDGIFGFVYSYSDHIFELWEDNFQRVRKDVTLGDGIVFSAEKMDDVVVLLDVYQVRGVVTMCRESIFLEFLPRLELPLGYRIQNYCRDVSELPPTDLKTDGLIFHDTKNDNIYKLKKKHTYDLVYRDGYLYFPQNIRAPVKEKLKNGHVYEVSRRGRIIRERPDRFVGNSAKQIENLLECGSVWIGPKIEKYVQISKKGRRRKSKKITKK</sequence>
<organism evidence="1 2">
    <name type="scientific">Araneus ventricosus</name>
    <name type="common">Orbweaver spider</name>
    <name type="synonym">Epeira ventricosa</name>
    <dbReference type="NCBI Taxonomy" id="182803"/>
    <lineage>
        <taxon>Eukaryota</taxon>
        <taxon>Metazoa</taxon>
        <taxon>Ecdysozoa</taxon>
        <taxon>Arthropoda</taxon>
        <taxon>Chelicerata</taxon>
        <taxon>Arachnida</taxon>
        <taxon>Araneae</taxon>
        <taxon>Araneomorphae</taxon>
        <taxon>Entelegynae</taxon>
        <taxon>Araneoidea</taxon>
        <taxon>Araneidae</taxon>
        <taxon>Araneus</taxon>
    </lineage>
</organism>
<comment type="caution">
    <text evidence="1">The sequence shown here is derived from an EMBL/GenBank/DDBJ whole genome shotgun (WGS) entry which is preliminary data.</text>
</comment>
<keyword evidence="2" id="KW-1185">Reference proteome</keyword>
<evidence type="ECO:0000313" key="2">
    <source>
        <dbReference type="Proteomes" id="UP000499080"/>
    </source>
</evidence>
<dbReference type="Proteomes" id="UP000499080">
    <property type="component" value="Unassembled WGS sequence"/>
</dbReference>
<dbReference type="AlphaFoldDB" id="A0A4Y2QCT9"/>
<name>A0A4Y2QCT9_ARAVE</name>
<dbReference type="EMBL" id="BGPR01220801">
    <property type="protein sequence ID" value="GBN62015.1"/>
    <property type="molecule type" value="Genomic_DNA"/>
</dbReference>
<gene>
    <name evidence="1" type="ORF">AVEN_23200_1</name>
</gene>
<protein>
    <submittedName>
        <fullName evidence="1">Uncharacterized protein</fullName>
    </submittedName>
</protein>
<proteinExistence type="predicted"/>
<accession>A0A4Y2QCT9</accession>